<proteinExistence type="predicted"/>
<protein>
    <recommendedName>
        <fullName evidence="1">7(1) septoil knot domain-containing protein</fullName>
    </recommendedName>
</protein>
<dbReference type="Proteomes" id="UP000054223">
    <property type="component" value="Unassembled WGS sequence"/>
</dbReference>
<evidence type="ECO:0000259" key="1">
    <source>
        <dbReference type="Pfam" id="PF19647"/>
    </source>
</evidence>
<comment type="caution">
    <text evidence="2">The sequence shown here is derived from an EMBL/GenBank/DDBJ whole genome shotgun (WGS) entry which is preliminary data.</text>
</comment>
<evidence type="ECO:0000313" key="2">
    <source>
        <dbReference type="EMBL" id="KUG06338.1"/>
    </source>
</evidence>
<keyword evidence="3" id="KW-1185">Reference proteome</keyword>
<gene>
    <name evidence="2" type="ORF">ASU33_02990</name>
</gene>
<organism evidence="2 3">
    <name type="scientific">Solirubrum puertoriconensis</name>
    <dbReference type="NCBI Taxonomy" id="1751427"/>
    <lineage>
        <taxon>Bacteria</taxon>
        <taxon>Pseudomonadati</taxon>
        <taxon>Bacteroidota</taxon>
        <taxon>Cytophagia</taxon>
        <taxon>Cytophagales</taxon>
    </lineage>
</organism>
<dbReference type="EMBL" id="LNAL01000008">
    <property type="protein sequence ID" value="KUG06338.1"/>
    <property type="molecule type" value="Genomic_DNA"/>
</dbReference>
<evidence type="ECO:0000313" key="3">
    <source>
        <dbReference type="Proteomes" id="UP000054223"/>
    </source>
</evidence>
<dbReference type="InterPro" id="IPR046148">
    <property type="entry name" value="Septknot"/>
</dbReference>
<name>A0A9X0L3B7_SOLP1</name>
<reference evidence="2 3" key="1">
    <citation type="submission" date="2015-11" db="EMBL/GenBank/DDBJ databases">
        <title>Solirubrum puertoriconensis gen. nov. an environmental bacteria isolated in Puerto Rico.</title>
        <authorList>
            <person name="Cuebas-Irizarry M.F."/>
            <person name="Montalvo-Rodriguez R."/>
        </authorList>
    </citation>
    <scope>NUCLEOTIDE SEQUENCE [LARGE SCALE GENOMIC DNA]</scope>
    <source>
        <strain evidence="2 3">MC1A</strain>
    </source>
</reference>
<dbReference type="AlphaFoldDB" id="A0A9X0L3B7"/>
<feature type="domain" description="7(1) septoil knot" evidence="1">
    <location>
        <begin position="36"/>
        <end position="124"/>
    </location>
</feature>
<dbReference type="RefSeq" id="WP_059072034.1">
    <property type="nucleotide sequence ID" value="NZ_LNAL01000008.1"/>
</dbReference>
<sequence length="126" mass="14325">MLLATLVSTLLWLQPASAPKVPFAVQQQRGGYVDPCKIYGSIYLERDPRRRAYCSATVFVEQQDAFASLVVYQEANKLFADKPGMWYITDARDFADYTVLVTDNRAFADFGIFYTKVRSFAGCRQN</sequence>
<accession>A0A9X0L3B7</accession>
<dbReference type="Pfam" id="PF19647">
    <property type="entry name" value="Septknot"/>
    <property type="match status" value="1"/>
</dbReference>